<keyword evidence="5 6" id="KW-0472">Membrane</keyword>
<dbReference type="RefSeq" id="WP_114641342.1">
    <property type="nucleotide sequence ID" value="NZ_JAACIO010000003.1"/>
</dbReference>
<comment type="subcellular location">
    <subcellularLocation>
        <location evidence="1">Cell membrane</location>
        <topology evidence="1">Multi-pass membrane protein</topology>
    </subcellularLocation>
</comment>
<dbReference type="Proteomes" id="UP000263486">
    <property type="component" value="Unassembled WGS sequence"/>
</dbReference>
<protein>
    <submittedName>
        <fullName evidence="7">Amino acid transporter</fullName>
    </submittedName>
</protein>
<evidence type="ECO:0000256" key="6">
    <source>
        <dbReference type="SAM" id="Phobius"/>
    </source>
</evidence>
<evidence type="ECO:0000256" key="2">
    <source>
        <dbReference type="ARBA" id="ARBA00022475"/>
    </source>
</evidence>
<feature type="transmembrane region" description="Helical" evidence="6">
    <location>
        <begin position="150"/>
        <end position="172"/>
    </location>
</feature>
<evidence type="ECO:0000256" key="4">
    <source>
        <dbReference type="ARBA" id="ARBA00022989"/>
    </source>
</evidence>
<evidence type="ECO:0000256" key="1">
    <source>
        <dbReference type="ARBA" id="ARBA00004651"/>
    </source>
</evidence>
<keyword evidence="8" id="KW-1185">Reference proteome</keyword>
<organism evidence="7 8">
    <name type="scientific">Psychrilyobacter piezotolerans</name>
    <dbReference type="NCBI Taxonomy" id="2293438"/>
    <lineage>
        <taxon>Bacteria</taxon>
        <taxon>Fusobacteriati</taxon>
        <taxon>Fusobacteriota</taxon>
        <taxon>Fusobacteriia</taxon>
        <taxon>Fusobacteriales</taxon>
        <taxon>Fusobacteriaceae</taxon>
        <taxon>Psychrilyobacter</taxon>
    </lineage>
</organism>
<feature type="transmembrane region" description="Helical" evidence="6">
    <location>
        <begin position="38"/>
        <end position="63"/>
    </location>
</feature>
<accession>A0ABX9KKA2</accession>
<feature type="transmembrane region" description="Helical" evidence="6">
    <location>
        <begin position="6"/>
        <end position="26"/>
    </location>
</feature>
<name>A0ABX9KKA2_9FUSO</name>
<dbReference type="InterPro" id="IPR001123">
    <property type="entry name" value="LeuE-type"/>
</dbReference>
<keyword evidence="2" id="KW-1003">Cell membrane</keyword>
<sequence length="211" mass="22852">MNLSVVTQGFGVGISLIVAIGAQNSYVLKNGILKKHVFITALLCSFLDMVLITAGTLGLSSIIDGNKTLMLLSTAFGVIFLAYYGISSIIKAVKSSETFDVGNDRTSDSLKKTIVTILALTLLNPHVYLDTVILIGSIGSKFAEHQQIDFIIGACSASFVWFFGLAYGARILIPIFKKEITWKILDIVIGLIMLRIASKLVFFAMESHLLG</sequence>
<dbReference type="Pfam" id="PF01810">
    <property type="entry name" value="LysE"/>
    <property type="match status" value="1"/>
</dbReference>
<reference evidence="7 8" key="1">
    <citation type="submission" date="2018-08" db="EMBL/GenBank/DDBJ databases">
        <title>Draft genome sequence of Psychrilyobacter sp. strain SD5 isolated from Black Sea water.</title>
        <authorList>
            <person name="Yadav S."/>
            <person name="Villanueva L."/>
            <person name="Damste J.S.S."/>
        </authorList>
    </citation>
    <scope>NUCLEOTIDE SEQUENCE [LARGE SCALE GENOMIC DNA]</scope>
    <source>
        <strain evidence="7 8">SD5</strain>
    </source>
</reference>
<feature type="transmembrane region" description="Helical" evidence="6">
    <location>
        <begin position="69"/>
        <end position="93"/>
    </location>
</feature>
<dbReference type="PANTHER" id="PTHR30086:SF20">
    <property type="entry name" value="ARGININE EXPORTER PROTEIN ARGO-RELATED"/>
    <property type="match status" value="1"/>
</dbReference>
<feature type="transmembrane region" description="Helical" evidence="6">
    <location>
        <begin position="114"/>
        <end position="138"/>
    </location>
</feature>
<keyword evidence="3 6" id="KW-0812">Transmembrane</keyword>
<evidence type="ECO:0000313" key="7">
    <source>
        <dbReference type="EMBL" id="REI42719.1"/>
    </source>
</evidence>
<comment type="caution">
    <text evidence="7">The sequence shown here is derived from an EMBL/GenBank/DDBJ whole genome shotgun (WGS) entry which is preliminary data.</text>
</comment>
<proteinExistence type="predicted"/>
<evidence type="ECO:0000313" key="8">
    <source>
        <dbReference type="Proteomes" id="UP000263486"/>
    </source>
</evidence>
<keyword evidence="4 6" id="KW-1133">Transmembrane helix</keyword>
<dbReference type="PANTHER" id="PTHR30086">
    <property type="entry name" value="ARGININE EXPORTER PROTEIN ARGO"/>
    <property type="match status" value="1"/>
</dbReference>
<evidence type="ECO:0000256" key="3">
    <source>
        <dbReference type="ARBA" id="ARBA00022692"/>
    </source>
</evidence>
<feature type="transmembrane region" description="Helical" evidence="6">
    <location>
        <begin position="184"/>
        <end position="205"/>
    </location>
</feature>
<dbReference type="EMBL" id="QUAJ01000003">
    <property type="protein sequence ID" value="REI42719.1"/>
    <property type="molecule type" value="Genomic_DNA"/>
</dbReference>
<evidence type="ECO:0000256" key="5">
    <source>
        <dbReference type="ARBA" id="ARBA00023136"/>
    </source>
</evidence>
<gene>
    <name evidence="7" type="ORF">DYH56_02840</name>
</gene>